<evidence type="ECO:0000256" key="1">
    <source>
        <dbReference type="SAM" id="MobiDB-lite"/>
    </source>
</evidence>
<feature type="compositionally biased region" description="Gly residues" evidence="1">
    <location>
        <begin position="140"/>
        <end position="153"/>
    </location>
</feature>
<name>A0AAN9HRW8_CROPI</name>
<dbReference type="EMBL" id="JAYWIO010000008">
    <property type="protein sequence ID" value="KAK7246841.1"/>
    <property type="molecule type" value="Genomic_DNA"/>
</dbReference>
<feature type="compositionally biased region" description="Gly residues" evidence="1">
    <location>
        <begin position="118"/>
        <end position="132"/>
    </location>
</feature>
<feature type="transmembrane region" description="Helical" evidence="2">
    <location>
        <begin position="6"/>
        <end position="26"/>
    </location>
</feature>
<feature type="region of interest" description="Disordered" evidence="1">
    <location>
        <begin position="176"/>
        <end position="205"/>
    </location>
</feature>
<keyword evidence="2" id="KW-0472">Membrane</keyword>
<evidence type="ECO:0000313" key="3">
    <source>
        <dbReference type="EMBL" id="KAK7246841.1"/>
    </source>
</evidence>
<comment type="caution">
    <text evidence="3">The sequence shown here is derived from an EMBL/GenBank/DDBJ whole genome shotgun (WGS) entry which is preliminary data.</text>
</comment>
<reference evidence="3 4" key="1">
    <citation type="submission" date="2024-01" db="EMBL/GenBank/DDBJ databases">
        <title>The genomes of 5 underutilized Papilionoideae crops provide insights into root nodulation and disease resistanc.</title>
        <authorList>
            <person name="Yuan L."/>
        </authorList>
    </citation>
    <scope>NUCLEOTIDE SEQUENCE [LARGE SCALE GENOMIC DNA]</scope>
    <source>
        <strain evidence="3">ZHUSHIDOU_FW_LH</strain>
        <tissue evidence="3">Leaf</tissue>
    </source>
</reference>
<dbReference type="AlphaFoldDB" id="A0AAN9HRW8"/>
<evidence type="ECO:0000256" key="2">
    <source>
        <dbReference type="SAM" id="Phobius"/>
    </source>
</evidence>
<keyword evidence="2" id="KW-0812">Transmembrane</keyword>
<feature type="region of interest" description="Disordered" evidence="1">
    <location>
        <begin position="118"/>
        <end position="153"/>
    </location>
</feature>
<sequence>MSVADHALVVVALTVPMFVVVVTVVYHESNRIADWIAGEGHVMDLPPMVVGTVAPADSSMMVFSSLFNNYITLCLESFSFSGSRLILSPLRDRCVYLYHLNSKAFVCQGQRRRLGCGDGGGASASSGGGGGDVVDDGDGGGDGGGEEGGGAESFGGDGFFGGDEYLGGGELLGGGGEGCGGGGDRDSDGDGGGGDRGGGDRGGGDEKASVSLTVYMVSDNEVKPAFGLASAIISISVVLM</sequence>
<dbReference type="Proteomes" id="UP001372338">
    <property type="component" value="Unassembled WGS sequence"/>
</dbReference>
<keyword evidence="2" id="KW-1133">Transmembrane helix</keyword>
<accession>A0AAN9HRW8</accession>
<evidence type="ECO:0000313" key="4">
    <source>
        <dbReference type="Proteomes" id="UP001372338"/>
    </source>
</evidence>
<gene>
    <name evidence="3" type="ORF">RIF29_41711</name>
</gene>
<protein>
    <submittedName>
        <fullName evidence="3">Uncharacterized protein</fullName>
    </submittedName>
</protein>
<keyword evidence="4" id="KW-1185">Reference proteome</keyword>
<organism evidence="3 4">
    <name type="scientific">Crotalaria pallida</name>
    <name type="common">Smooth rattlebox</name>
    <name type="synonym">Crotalaria striata</name>
    <dbReference type="NCBI Taxonomy" id="3830"/>
    <lineage>
        <taxon>Eukaryota</taxon>
        <taxon>Viridiplantae</taxon>
        <taxon>Streptophyta</taxon>
        <taxon>Embryophyta</taxon>
        <taxon>Tracheophyta</taxon>
        <taxon>Spermatophyta</taxon>
        <taxon>Magnoliopsida</taxon>
        <taxon>eudicotyledons</taxon>
        <taxon>Gunneridae</taxon>
        <taxon>Pentapetalae</taxon>
        <taxon>rosids</taxon>
        <taxon>fabids</taxon>
        <taxon>Fabales</taxon>
        <taxon>Fabaceae</taxon>
        <taxon>Papilionoideae</taxon>
        <taxon>50 kb inversion clade</taxon>
        <taxon>genistoids sensu lato</taxon>
        <taxon>core genistoids</taxon>
        <taxon>Crotalarieae</taxon>
        <taxon>Crotalaria</taxon>
    </lineage>
</organism>
<proteinExistence type="predicted"/>